<dbReference type="SUPFAM" id="SSF64182">
    <property type="entry name" value="DHH phosphoesterases"/>
    <property type="match status" value="1"/>
</dbReference>
<comment type="caution">
    <text evidence="5">The sequence shown here is derived from an EMBL/GenBank/DDBJ whole genome shotgun (WGS) entry which is preliminary data.</text>
</comment>
<dbReference type="InterPro" id="IPR003156">
    <property type="entry name" value="DHHA1_dom"/>
</dbReference>
<proteinExistence type="inferred from homology"/>
<evidence type="ECO:0000256" key="1">
    <source>
        <dbReference type="PIRNR" id="PIRNR026583"/>
    </source>
</evidence>
<accession>A0ABT2M380</accession>
<keyword evidence="1" id="KW-1003">Cell membrane</keyword>
<dbReference type="Pfam" id="PF01368">
    <property type="entry name" value="DHH"/>
    <property type="match status" value="1"/>
</dbReference>
<dbReference type="Pfam" id="PF24898">
    <property type="entry name" value="GGDEF_GdpP"/>
    <property type="match status" value="1"/>
</dbReference>
<dbReference type="RefSeq" id="WP_260978600.1">
    <property type="nucleotide sequence ID" value="NZ_JAODBU010000006.1"/>
</dbReference>
<feature type="transmembrane region" description="Helical" evidence="2">
    <location>
        <begin position="21"/>
        <end position="37"/>
    </location>
</feature>
<protein>
    <recommendedName>
        <fullName evidence="1">Cyclic-di-AMP phosphodiesterase</fullName>
        <ecNumber evidence="1">3.1.4.-</ecNumber>
    </recommendedName>
</protein>
<keyword evidence="1" id="KW-0378">Hydrolase</keyword>
<dbReference type="Gene3D" id="3.10.310.30">
    <property type="match status" value="1"/>
</dbReference>
<dbReference type="Proteomes" id="UP001431199">
    <property type="component" value="Unassembled WGS sequence"/>
</dbReference>
<sequence>MLNDKKVALNGKITKYLRWPINLSVLWIVVTAIIFFIDKRAGVVMAFATIVFIVIAIVMMLRFYPNIKRYLVDFGAEYSQIQRQMMHEFEIPYALLDCNGKMLWHNSEMEKACETKLLNMRGIESIFKEFTKDKFEFKEEKKEFKVEYNEKIYRAVLKKFKMKDAVDEVPIAVLDSDDDDADMFALYLFDDTRIQQLSKENKNDKMIPGLIYIDNYEEVLQSIEDARRTLLVALIDRQIQRYFAEMDGLVRKLEKDKYFVVVKAKNIAIMQSKKFSLLDDVKNVKIGNERTATISIGFGMGSDSYVQNYTSATAAIDMALGRGGDQAVLKDGAKIYYYGGKSKSVEKNTRVKARVKAHALRELIETRDKVFIMGHHLGDNDSYGAAIGLYRAITTMGKKAYVVTGTMSSSVKPLIDKFTTDNGYEEDMFIAGTLATTILEKNDMLIVVDCNRAGYTEYPELVRRAQTLVVIDHHRQSADAIENAHLSYIEPYSSSACEMVTEIMQYMVDSVKMKPYEADALYSGIMMDTNNFSNRTGVRTFEAAAYLRKNGADIVRVRKMFRDDIGDYKAKAKAIQNTEIFMDKYAIAICPSEGTSMPTVVGAQAANELLNIKGIKAAFVCTFYNEKVYLSARSIDEVNVQLIAERLGGGGHMNLAGAQIEDCTCEQAKNLIKEIIQDMTDEGEI</sequence>
<keyword evidence="6" id="KW-1185">Reference proteome</keyword>
<comment type="function">
    <text evidence="1">Has phosphodiesterase (PDE) activity against cyclic-di-AMP (c-di-AMP).</text>
</comment>
<evidence type="ECO:0000256" key="2">
    <source>
        <dbReference type="SAM" id="Phobius"/>
    </source>
</evidence>
<dbReference type="InterPro" id="IPR051319">
    <property type="entry name" value="Oligoribo/pAp-PDE_c-di-AMP_PDE"/>
</dbReference>
<evidence type="ECO:0000313" key="6">
    <source>
        <dbReference type="Proteomes" id="UP001431199"/>
    </source>
</evidence>
<dbReference type="PIRSF" id="PIRSF026583">
    <property type="entry name" value="YybT"/>
    <property type="match status" value="1"/>
</dbReference>
<comment type="catalytic activity">
    <reaction evidence="1">
        <text>3',3'-c-di-AMP + H2O = 5'-O-phosphonoadenylyl-(3'-&gt;5')-adenosine + H(+)</text>
        <dbReference type="Rhea" id="RHEA:54420"/>
        <dbReference type="ChEBI" id="CHEBI:15377"/>
        <dbReference type="ChEBI" id="CHEBI:15378"/>
        <dbReference type="ChEBI" id="CHEBI:71500"/>
        <dbReference type="ChEBI" id="CHEBI:138171"/>
    </reaction>
</comment>
<keyword evidence="2" id="KW-0812">Transmembrane</keyword>
<organism evidence="5 6">
    <name type="scientific">Eubacterium album</name>
    <dbReference type="NCBI Taxonomy" id="2978477"/>
    <lineage>
        <taxon>Bacteria</taxon>
        <taxon>Bacillati</taxon>
        <taxon>Bacillota</taxon>
        <taxon>Clostridia</taxon>
        <taxon>Eubacteriales</taxon>
        <taxon>Eubacteriaceae</taxon>
        <taxon>Eubacterium</taxon>
    </lineage>
</organism>
<keyword evidence="2" id="KW-1133">Transmembrane helix</keyword>
<feature type="transmembrane region" description="Helical" evidence="2">
    <location>
        <begin position="43"/>
        <end position="64"/>
    </location>
</feature>
<comment type="similarity">
    <text evidence="1">Belongs to the GdpP/PdeA phosphodiesterase family.</text>
</comment>
<dbReference type="PANTHER" id="PTHR47618">
    <property type="entry name" value="BIFUNCTIONAL OLIGORIBONUCLEASE AND PAP PHOSPHATASE NRNA"/>
    <property type="match status" value="1"/>
</dbReference>
<dbReference type="InterPro" id="IPR014528">
    <property type="entry name" value="GdpP/PdeA"/>
</dbReference>
<evidence type="ECO:0000259" key="3">
    <source>
        <dbReference type="Pfam" id="PF01368"/>
    </source>
</evidence>
<reference evidence="5" key="1">
    <citation type="submission" date="2022-09" db="EMBL/GenBank/DDBJ databases">
        <title>Eubacterium sp. LFL-14 isolated from human feces.</title>
        <authorList>
            <person name="Liu F."/>
        </authorList>
    </citation>
    <scope>NUCLEOTIDE SEQUENCE</scope>
    <source>
        <strain evidence="5">LFL-14</strain>
    </source>
</reference>
<comment type="subcellular location">
    <subcellularLocation>
        <location evidence="1">Cell membrane</location>
    </subcellularLocation>
</comment>
<feature type="domain" description="DDH" evidence="3">
    <location>
        <begin position="369"/>
        <end position="525"/>
    </location>
</feature>
<dbReference type="EC" id="3.1.4.-" evidence="1"/>
<name>A0ABT2M380_9FIRM</name>
<dbReference type="InterPro" id="IPR001667">
    <property type="entry name" value="DDH_dom"/>
</dbReference>
<keyword evidence="1 2" id="KW-0472">Membrane</keyword>
<dbReference type="Gene3D" id="3.90.1640.10">
    <property type="entry name" value="inorganic pyrophosphatase (n-terminal core)"/>
    <property type="match status" value="1"/>
</dbReference>
<dbReference type="EMBL" id="JAODBU010000006">
    <property type="protein sequence ID" value="MCT7398708.1"/>
    <property type="molecule type" value="Genomic_DNA"/>
</dbReference>
<dbReference type="Pfam" id="PF02272">
    <property type="entry name" value="DHHA1"/>
    <property type="match status" value="1"/>
</dbReference>
<dbReference type="Gene3D" id="3.30.450.20">
    <property type="entry name" value="PAS domain"/>
    <property type="match status" value="1"/>
</dbReference>
<feature type="domain" description="DHHA1" evidence="4">
    <location>
        <begin position="598"/>
        <end position="677"/>
    </location>
</feature>
<evidence type="ECO:0000313" key="5">
    <source>
        <dbReference type="EMBL" id="MCT7398708.1"/>
    </source>
</evidence>
<dbReference type="InterPro" id="IPR038763">
    <property type="entry name" value="DHH_sf"/>
</dbReference>
<dbReference type="PANTHER" id="PTHR47618:SF2">
    <property type="entry name" value="CYCLIC-DI-AMP PHOSPHODIESTERASE GDPP"/>
    <property type="match status" value="1"/>
</dbReference>
<gene>
    <name evidence="5" type="ORF">N5B56_06355</name>
</gene>
<evidence type="ECO:0000259" key="4">
    <source>
        <dbReference type="Pfam" id="PF02272"/>
    </source>
</evidence>